<protein>
    <recommendedName>
        <fullName evidence="3">Lipoprotein</fullName>
    </recommendedName>
</protein>
<dbReference type="Proteomes" id="UP000248134">
    <property type="component" value="Unassembled WGS sequence"/>
</dbReference>
<organism evidence="1 2">
    <name type="scientific">Rhodopseudomonas palustris</name>
    <dbReference type="NCBI Taxonomy" id="1076"/>
    <lineage>
        <taxon>Bacteria</taxon>
        <taxon>Pseudomonadati</taxon>
        <taxon>Pseudomonadota</taxon>
        <taxon>Alphaproteobacteria</taxon>
        <taxon>Hyphomicrobiales</taxon>
        <taxon>Nitrobacteraceae</taxon>
        <taxon>Rhodopseudomonas</taxon>
    </lineage>
</organism>
<evidence type="ECO:0008006" key="3">
    <source>
        <dbReference type="Google" id="ProtNLM"/>
    </source>
</evidence>
<comment type="caution">
    <text evidence="1">The sequence shown here is derived from an EMBL/GenBank/DDBJ whole genome shotgun (WGS) entry which is preliminary data.</text>
</comment>
<reference evidence="1 2" key="1">
    <citation type="submission" date="2018-06" db="EMBL/GenBank/DDBJ databases">
        <title>Draft Whole-Genome Sequence of the purple photosynthetic bacterium Rhodospeudomonas palustris XCP.</title>
        <authorList>
            <person name="Rayyan A."/>
            <person name="Meyer T.E."/>
            <person name="Kyndt J.A."/>
        </authorList>
    </citation>
    <scope>NUCLEOTIDE SEQUENCE [LARGE SCALE GENOMIC DNA]</scope>
    <source>
        <strain evidence="1 2">XCP</strain>
    </source>
</reference>
<dbReference type="EMBL" id="QKQS01000001">
    <property type="protein sequence ID" value="PZA14053.1"/>
    <property type="molecule type" value="Genomic_DNA"/>
</dbReference>
<proteinExistence type="predicted"/>
<evidence type="ECO:0000313" key="2">
    <source>
        <dbReference type="Proteomes" id="UP000248134"/>
    </source>
</evidence>
<name>A0A323UPT8_RHOPL</name>
<dbReference type="OrthoDB" id="8447393at2"/>
<dbReference type="PROSITE" id="PS51257">
    <property type="entry name" value="PROKAR_LIPOPROTEIN"/>
    <property type="match status" value="1"/>
</dbReference>
<dbReference type="RefSeq" id="WP_110784117.1">
    <property type="nucleotide sequence ID" value="NZ_QKQS01000001.1"/>
</dbReference>
<gene>
    <name evidence="1" type="ORF">DNX69_00100</name>
</gene>
<dbReference type="AlphaFoldDB" id="A0A323UPT8"/>
<accession>A0A323UPT8</accession>
<evidence type="ECO:0000313" key="1">
    <source>
        <dbReference type="EMBL" id="PZA14053.1"/>
    </source>
</evidence>
<sequence length="139" mass="15148">MRRPAIPLPTSLLPLRAVLMLPLAALLGACAIGGSASFDSDPPQPFPQNYRSEIPAFLRTYLNQPAGLRDAAMAEPVQRPVDGRTRWVSCLRFTPRGGTPQSMAIVHVDGRLDRVAPPDDELCTGVVYAPFPELEKLSR</sequence>